<protein>
    <recommendedName>
        <fullName evidence="4">CopG family transcriptional regulator</fullName>
    </recommendedName>
</protein>
<sequence length="124" mass="13160">MLSMRSVGSDDVSPVPSAISPTISPTPKGEGKAGPLVGTSCYHHGMAKTQKGWRVDDEIAELATARAKDRGMSVGDYIAALVREDAGGLRQRGLDAAQRFLDEHQAVFDEAEDADHRSSEAHAA</sequence>
<feature type="compositionally biased region" description="Low complexity" evidence="1">
    <location>
        <begin position="1"/>
        <end position="27"/>
    </location>
</feature>
<gene>
    <name evidence="2" type="ORF">M2283_007086</name>
</gene>
<proteinExistence type="predicted"/>
<keyword evidence="3" id="KW-1185">Reference proteome</keyword>
<accession>A0ABT6LU38</accession>
<name>A0ABT6LU38_9ACTN</name>
<organism evidence="2 3">
    <name type="scientific">Streptomyces pseudovenezuelae</name>
    <dbReference type="NCBI Taxonomy" id="67350"/>
    <lineage>
        <taxon>Bacteria</taxon>
        <taxon>Bacillati</taxon>
        <taxon>Actinomycetota</taxon>
        <taxon>Actinomycetes</taxon>
        <taxon>Kitasatosporales</taxon>
        <taxon>Streptomycetaceae</taxon>
        <taxon>Streptomyces</taxon>
        <taxon>Streptomyces aurantiacus group</taxon>
    </lineage>
</organism>
<comment type="caution">
    <text evidence="2">The sequence shown here is derived from an EMBL/GenBank/DDBJ whole genome shotgun (WGS) entry which is preliminary data.</text>
</comment>
<dbReference type="EMBL" id="JARXVH010000013">
    <property type="protein sequence ID" value="MDH6219747.1"/>
    <property type="molecule type" value="Genomic_DNA"/>
</dbReference>
<evidence type="ECO:0000313" key="3">
    <source>
        <dbReference type="Proteomes" id="UP001160499"/>
    </source>
</evidence>
<reference evidence="2 3" key="1">
    <citation type="submission" date="2023-04" db="EMBL/GenBank/DDBJ databases">
        <title>Forest soil microbial communities from Buena Vista Peninsula, Colon Province, Panama.</title>
        <authorList>
            <person name="Bouskill N."/>
        </authorList>
    </citation>
    <scope>NUCLEOTIDE SEQUENCE [LARGE SCALE GENOMIC DNA]</scope>
    <source>
        <strain evidence="2 3">GGS1</strain>
    </source>
</reference>
<dbReference type="Proteomes" id="UP001160499">
    <property type="component" value="Unassembled WGS sequence"/>
</dbReference>
<feature type="region of interest" description="Disordered" evidence="1">
    <location>
        <begin position="1"/>
        <end position="37"/>
    </location>
</feature>
<evidence type="ECO:0000256" key="1">
    <source>
        <dbReference type="SAM" id="MobiDB-lite"/>
    </source>
</evidence>
<evidence type="ECO:0000313" key="2">
    <source>
        <dbReference type="EMBL" id="MDH6219747.1"/>
    </source>
</evidence>
<evidence type="ECO:0008006" key="4">
    <source>
        <dbReference type="Google" id="ProtNLM"/>
    </source>
</evidence>